<keyword evidence="3" id="KW-0804">Transcription</keyword>
<gene>
    <name evidence="5" type="ordered locus">Dbac_1975</name>
</gene>
<dbReference type="Gene3D" id="1.20.120.530">
    <property type="entry name" value="GntR ligand-binding domain-like"/>
    <property type="match status" value="1"/>
</dbReference>
<keyword evidence="6" id="KW-1185">Reference proteome</keyword>
<evidence type="ECO:0000256" key="3">
    <source>
        <dbReference type="ARBA" id="ARBA00023163"/>
    </source>
</evidence>
<evidence type="ECO:0000313" key="5">
    <source>
        <dbReference type="EMBL" id="ACU90063.1"/>
    </source>
</evidence>
<name>C7LN94_DESBD</name>
<dbReference type="OrthoDB" id="5343675at2"/>
<dbReference type="HOGENOM" id="CLU_017584_9_5_7"/>
<keyword evidence="2" id="KW-0238">DNA-binding</keyword>
<dbReference type="PROSITE" id="PS50949">
    <property type="entry name" value="HTH_GNTR"/>
    <property type="match status" value="1"/>
</dbReference>
<dbReference type="KEGG" id="dba:Dbac_1975"/>
<evidence type="ECO:0000313" key="6">
    <source>
        <dbReference type="Proteomes" id="UP000002216"/>
    </source>
</evidence>
<dbReference type="Pfam" id="PF00392">
    <property type="entry name" value="GntR"/>
    <property type="match status" value="1"/>
</dbReference>
<keyword evidence="1" id="KW-0805">Transcription regulation</keyword>
<dbReference type="GO" id="GO:0003700">
    <property type="term" value="F:DNA-binding transcription factor activity"/>
    <property type="evidence" value="ECO:0007669"/>
    <property type="project" value="InterPro"/>
</dbReference>
<dbReference type="eggNOG" id="COG2186">
    <property type="taxonomic scope" value="Bacteria"/>
</dbReference>
<dbReference type="PANTHER" id="PTHR43537:SF5">
    <property type="entry name" value="UXU OPERON TRANSCRIPTIONAL REGULATOR"/>
    <property type="match status" value="1"/>
</dbReference>
<sequence>MTTSIQQKRTYEEITTRLQTMVQNDDLKPGDRLPPERQLAILFGVSRNSVREAIKSLEQHGMLVSRPGAGTFIAENNPASLASAMGDAFARERHRLDDIFELRLLLEPQIAHLAAQRIKQHELAELQDLIHAYKKNLGDGLPVFFFDQAFHDAIAAATGNQSIILLMEQMHDLLRESRDEALQSPARNAKSLEDHHAILAALNSHDPERAREAMTEHLKHTREIVFTSTTGEK</sequence>
<dbReference type="SMART" id="SM00345">
    <property type="entry name" value="HTH_GNTR"/>
    <property type="match status" value="1"/>
</dbReference>
<protein>
    <submittedName>
        <fullName evidence="5">GntR domain protein</fullName>
    </submittedName>
</protein>
<evidence type="ECO:0000256" key="2">
    <source>
        <dbReference type="ARBA" id="ARBA00023125"/>
    </source>
</evidence>
<accession>C7LN94</accession>
<reference evidence="5 6" key="1">
    <citation type="journal article" date="2009" name="Stand. Genomic Sci.">
        <title>Complete genome sequence of Desulfomicrobium baculatum type strain (X).</title>
        <authorList>
            <person name="Copeland A."/>
            <person name="Spring S."/>
            <person name="Goker M."/>
            <person name="Schneider S."/>
            <person name="Lapidus A."/>
            <person name="Del Rio T.G."/>
            <person name="Tice H."/>
            <person name="Cheng J.F."/>
            <person name="Chen F."/>
            <person name="Nolan M."/>
            <person name="Bruce D."/>
            <person name="Goodwin L."/>
            <person name="Pitluck S."/>
            <person name="Ivanova N."/>
            <person name="Mavrommatis K."/>
            <person name="Ovchinnikova G."/>
            <person name="Pati A."/>
            <person name="Chen A."/>
            <person name="Palaniappan K."/>
            <person name="Land M."/>
            <person name="Hauser L."/>
            <person name="Chang Y.J."/>
            <person name="Jeffries C.C."/>
            <person name="Meincke L."/>
            <person name="Sims D."/>
            <person name="Brettin T."/>
            <person name="Detter J.C."/>
            <person name="Han C."/>
            <person name="Chain P."/>
            <person name="Bristow J."/>
            <person name="Eisen J.A."/>
            <person name="Markowitz V."/>
            <person name="Hugenholtz P."/>
            <person name="Kyrpides N.C."/>
            <person name="Klenk H.P."/>
            <person name="Lucas S."/>
        </authorList>
    </citation>
    <scope>NUCLEOTIDE SEQUENCE [LARGE SCALE GENOMIC DNA]</scope>
    <source>
        <strain evidence="6">DSM 4028 / VKM B-1378 / X</strain>
    </source>
</reference>
<dbReference type="Gene3D" id="1.10.10.10">
    <property type="entry name" value="Winged helix-like DNA-binding domain superfamily/Winged helix DNA-binding domain"/>
    <property type="match status" value="1"/>
</dbReference>
<dbReference type="Proteomes" id="UP000002216">
    <property type="component" value="Chromosome"/>
</dbReference>
<dbReference type="RefSeq" id="WP_015774154.1">
    <property type="nucleotide sequence ID" value="NC_013173.1"/>
</dbReference>
<dbReference type="SUPFAM" id="SSF46785">
    <property type="entry name" value="Winged helix' DNA-binding domain"/>
    <property type="match status" value="1"/>
</dbReference>
<evidence type="ECO:0000256" key="1">
    <source>
        <dbReference type="ARBA" id="ARBA00023015"/>
    </source>
</evidence>
<dbReference type="SMART" id="SM00895">
    <property type="entry name" value="FCD"/>
    <property type="match status" value="1"/>
</dbReference>
<feature type="domain" description="HTH gntR-type" evidence="4">
    <location>
        <begin position="8"/>
        <end position="76"/>
    </location>
</feature>
<dbReference type="InterPro" id="IPR000524">
    <property type="entry name" value="Tscrpt_reg_HTH_GntR"/>
</dbReference>
<dbReference type="InterPro" id="IPR008920">
    <property type="entry name" value="TF_FadR/GntR_C"/>
</dbReference>
<dbReference type="STRING" id="525897.Dbac_1975"/>
<dbReference type="EMBL" id="CP001629">
    <property type="protein sequence ID" value="ACU90063.1"/>
    <property type="molecule type" value="Genomic_DNA"/>
</dbReference>
<organism evidence="5 6">
    <name type="scientific">Desulfomicrobium baculatum (strain DSM 4028 / VKM B-1378 / X)</name>
    <name type="common">Desulfovibrio baculatus</name>
    <dbReference type="NCBI Taxonomy" id="525897"/>
    <lineage>
        <taxon>Bacteria</taxon>
        <taxon>Pseudomonadati</taxon>
        <taxon>Thermodesulfobacteriota</taxon>
        <taxon>Desulfovibrionia</taxon>
        <taxon>Desulfovibrionales</taxon>
        <taxon>Desulfomicrobiaceae</taxon>
        <taxon>Desulfomicrobium</taxon>
    </lineage>
</organism>
<dbReference type="InterPro" id="IPR036388">
    <property type="entry name" value="WH-like_DNA-bd_sf"/>
</dbReference>
<evidence type="ECO:0000259" key="4">
    <source>
        <dbReference type="PROSITE" id="PS50949"/>
    </source>
</evidence>
<dbReference type="AlphaFoldDB" id="C7LN94"/>
<dbReference type="PRINTS" id="PR00035">
    <property type="entry name" value="HTHGNTR"/>
</dbReference>
<dbReference type="PANTHER" id="PTHR43537">
    <property type="entry name" value="TRANSCRIPTIONAL REGULATOR, GNTR FAMILY"/>
    <property type="match status" value="1"/>
</dbReference>
<dbReference type="Pfam" id="PF07729">
    <property type="entry name" value="FCD"/>
    <property type="match status" value="1"/>
</dbReference>
<proteinExistence type="predicted"/>
<dbReference type="SUPFAM" id="SSF48008">
    <property type="entry name" value="GntR ligand-binding domain-like"/>
    <property type="match status" value="1"/>
</dbReference>
<dbReference type="GO" id="GO:0003677">
    <property type="term" value="F:DNA binding"/>
    <property type="evidence" value="ECO:0007669"/>
    <property type="project" value="UniProtKB-KW"/>
</dbReference>
<dbReference type="InterPro" id="IPR036390">
    <property type="entry name" value="WH_DNA-bd_sf"/>
</dbReference>
<dbReference type="InterPro" id="IPR011711">
    <property type="entry name" value="GntR_C"/>
</dbReference>
<dbReference type="CDD" id="cd07377">
    <property type="entry name" value="WHTH_GntR"/>
    <property type="match status" value="1"/>
</dbReference>